<proteinExistence type="predicted"/>
<feature type="domain" description="Reverse transcriptase zinc-binding" evidence="1">
    <location>
        <begin position="9"/>
        <end position="90"/>
    </location>
</feature>
<organism evidence="2 3">
    <name type="scientific">Solanum pinnatisectum</name>
    <name type="common">tansyleaf nightshade</name>
    <dbReference type="NCBI Taxonomy" id="50273"/>
    <lineage>
        <taxon>Eukaryota</taxon>
        <taxon>Viridiplantae</taxon>
        <taxon>Streptophyta</taxon>
        <taxon>Embryophyta</taxon>
        <taxon>Tracheophyta</taxon>
        <taxon>Spermatophyta</taxon>
        <taxon>Magnoliopsida</taxon>
        <taxon>eudicotyledons</taxon>
        <taxon>Gunneridae</taxon>
        <taxon>Pentapetalae</taxon>
        <taxon>asterids</taxon>
        <taxon>lamiids</taxon>
        <taxon>Solanales</taxon>
        <taxon>Solanaceae</taxon>
        <taxon>Solanoideae</taxon>
        <taxon>Solaneae</taxon>
        <taxon>Solanum</taxon>
    </lineage>
</organism>
<reference evidence="2 3" key="1">
    <citation type="submission" date="2023-10" db="EMBL/GenBank/DDBJ databases">
        <title>Genome-Wide Identification Analysis in wild type Solanum Pinnatisectum Reveals Some Genes Defensing Phytophthora Infestans.</title>
        <authorList>
            <person name="Sun C."/>
        </authorList>
    </citation>
    <scope>NUCLEOTIDE SEQUENCE [LARGE SCALE GENOMIC DNA]</scope>
    <source>
        <strain evidence="2">LQN</strain>
        <tissue evidence="2">Leaf</tissue>
    </source>
</reference>
<gene>
    <name evidence="2" type="ORF">R3W88_007747</name>
</gene>
<dbReference type="Proteomes" id="UP001311915">
    <property type="component" value="Unassembled WGS sequence"/>
</dbReference>
<evidence type="ECO:0000313" key="3">
    <source>
        <dbReference type="Proteomes" id="UP001311915"/>
    </source>
</evidence>
<evidence type="ECO:0000259" key="1">
    <source>
        <dbReference type="Pfam" id="PF13966"/>
    </source>
</evidence>
<keyword evidence="3" id="KW-1185">Reference proteome</keyword>
<comment type="caution">
    <text evidence="2">The sequence shown here is derived from an EMBL/GenBank/DDBJ whole genome shotgun (WGS) entry which is preliminary data.</text>
</comment>
<protein>
    <recommendedName>
        <fullName evidence="1">Reverse transcriptase zinc-binding domain-containing protein</fullName>
    </recommendedName>
</protein>
<sequence length="143" mass="16829">MRGKKGSMIRQIYLYMMGEQQRPDWKCLMFNNAARPKAYFTMWLMLNKKLATVDRLAKWGVEVNKTCILCRNAEETIEYLIIQCQFARKIILAEGVYEVWIERNNRIFVKKSKMEESVAKEIAYVTIASAPDSIKNVVNEFKF</sequence>
<dbReference type="Pfam" id="PF13966">
    <property type="entry name" value="zf-RVT"/>
    <property type="match status" value="1"/>
</dbReference>
<evidence type="ECO:0000313" key="2">
    <source>
        <dbReference type="EMBL" id="KAK4733486.1"/>
    </source>
</evidence>
<dbReference type="AlphaFoldDB" id="A0AAV9M6Q7"/>
<dbReference type="InterPro" id="IPR026960">
    <property type="entry name" value="RVT-Znf"/>
</dbReference>
<name>A0AAV9M6Q7_9SOLN</name>
<dbReference type="EMBL" id="JAWPEI010000002">
    <property type="protein sequence ID" value="KAK4733486.1"/>
    <property type="molecule type" value="Genomic_DNA"/>
</dbReference>
<accession>A0AAV9M6Q7</accession>